<dbReference type="GO" id="GO:0004810">
    <property type="term" value="F:CCA tRNA nucleotidyltransferase activity"/>
    <property type="evidence" value="ECO:0007669"/>
    <property type="project" value="UniProtKB-EC"/>
</dbReference>
<organism evidence="13 14">
    <name type="scientific">Blattabacterium punctulatus CPU2</name>
    <dbReference type="NCBI Taxonomy" id="1457032"/>
    <lineage>
        <taxon>Bacteria</taxon>
        <taxon>Pseudomonadati</taxon>
        <taxon>Bacteroidota</taxon>
        <taxon>Flavobacteriia</taxon>
        <taxon>Flavobacteriales</taxon>
        <taxon>Blattabacteriaceae</taxon>
        <taxon>Blattabacterium</taxon>
    </lineage>
</organism>
<keyword evidence="3" id="KW-0819">tRNA processing</keyword>
<evidence type="ECO:0000256" key="2">
    <source>
        <dbReference type="ARBA" id="ARBA00022679"/>
    </source>
</evidence>
<feature type="domain" description="tRNA nucleotidyltransferase/poly(A) polymerase RNA and SrmB- binding" evidence="12">
    <location>
        <begin position="183"/>
        <end position="241"/>
    </location>
</feature>
<keyword evidence="4 13" id="KW-0548">Nucleotidyltransferase</keyword>
<dbReference type="Pfam" id="PF01966">
    <property type="entry name" value="HD"/>
    <property type="match status" value="1"/>
</dbReference>
<dbReference type="Pfam" id="PF01743">
    <property type="entry name" value="PolyA_pol"/>
    <property type="match status" value="1"/>
</dbReference>
<dbReference type="CDD" id="cd00077">
    <property type="entry name" value="HDc"/>
    <property type="match status" value="1"/>
</dbReference>
<dbReference type="Gene3D" id="3.30.460.10">
    <property type="entry name" value="Beta Polymerase, domain 2"/>
    <property type="match status" value="1"/>
</dbReference>
<dbReference type="SUPFAM" id="SSF81301">
    <property type="entry name" value="Nucleotidyltransferase"/>
    <property type="match status" value="1"/>
</dbReference>
<evidence type="ECO:0000256" key="1">
    <source>
        <dbReference type="ARBA" id="ARBA00001946"/>
    </source>
</evidence>
<evidence type="ECO:0000256" key="9">
    <source>
        <dbReference type="RuleBase" id="RU003953"/>
    </source>
</evidence>
<keyword evidence="7" id="KW-0460">Magnesium</keyword>
<accession>A0AAD1CLK9</accession>
<dbReference type="GO" id="GO:0046872">
    <property type="term" value="F:metal ion binding"/>
    <property type="evidence" value="ECO:0007669"/>
    <property type="project" value="UniProtKB-KW"/>
</dbReference>
<keyword evidence="8 9" id="KW-0694">RNA-binding</keyword>
<dbReference type="RefSeq" id="WP_110548815.1">
    <property type="nucleotide sequence ID" value="NZ_AP014610.1"/>
</dbReference>
<dbReference type="GO" id="GO:0008033">
    <property type="term" value="P:tRNA processing"/>
    <property type="evidence" value="ECO:0007669"/>
    <property type="project" value="UniProtKB-KW"/>
</dbReference>
<dbReference type="InterPro" id="IPR002646">
    <property type="entry name" value="PolA_pol_head_dom"/>
</dbReference>
<protein>
    <submittedName>
        <fullName evidence="13">tRNA nucleotidyltransferase</fullName>
        <ecNumber evidence="13">2.7.7.72</ecNumber>
    </submittedName>
</protein>
<evidence type="ECO:0000256" key="7">
    <source>
        <dbReference type="ARBA" id="ARBA00022842"/>
    </source>
</evidence>
<dbReference type="InterPro" id="IPR006675">
    <property type="entry name" value="HDIG_dom"/>
</dbReference>
<keyword evidence="5" id="KW-0479">Metal-binding</keyword>
<feature type="domain" description="HD" evidence="11">
    <location>
        <begin position="260"/>
        <end position="339"/>
    </location>
</feature>
<keyword evidence="6" id="KW-0547">Nucleotide-binding</keyword>
<evidence type="ECO:0000256" key="4">
    <source>
        <dbReference type="ARBA" id="ARBA00022695"/>
    </source>
</evidence>
<dbReference type="Proteomes" id="UP000262607">
    <property type="component" value="Chromosome"/>
</dbReference>
<evidence type="ECO:0000259" key="10">
    <source>
        <dbReference type="Pfam" id="PF01743"/>
    </source>
</evidence>
<dbReference type="EMBL" id="AP014610">
    <property type="protein sequence ID" value="BBA17674.1"/>
    <property type="molecule type" value="Genomic_DNA"/>
</dbReference>
<comment type="cofactor">
    <cofactor evidence="1">
        <name>Mg(2+)</name>
        <dbReference type="ChEBI" id="CHEBI:18420"/>
    </cofactor>
</comment>
<sequence length="475" mass="55438">MNLVSAIHRDIFRIISNSAKKIRQDCYVVGGYVRDFLLSKKLSKDLDILTIGEGIKLAKEVSKHIKPTPRINIFKRFGTAMLEFDNQKIEFVSSRKESYHLYSRNPIIDFGTLQDDQNRRDFTINALAISLNKNNYGKLFDPFGGILDLRKKILRNPLNSDITYSDDPLRMMRAIRFATQLQFIIDKSSFKSIQRNKNRISIVSIERITEEFNKILLSKRPSIGLFLLSKSGLLSIILPELVLLQGIEEKNGYKHKDNFYHTLQVVDNISKEENNSIWLRWVALLHDIGKPYTKKFFPKIGWSFHAHELVGSKMSSNIFKRFKLPKGKYIKYVKKIIQNSYRPVSLIEHNSSDSAIRRLLFDMGEYMEDLIKLCIADITTKNLEKRNKYKKNFFLLMERMKKLEEKDRIQKWEPPISGNDIMNAFHINPCKEIGIIKNFIKESILDGKISNEFYPAYLLMLKKGKELGLKKIIKN</sequence>
<evidence type="ECO:0000313" key="13">
    <source>
        <dbReference type="EMBL" id="BBA17674.1"/>
    </source>
</evidence>
<dbReference type="InterPro" id="IPR003607">
    <property type="entry name" value="HD/PDEase_dom"/>
</dbReference>
<evidence type="ECO:0000256" key="6">
    <source>
        <dbReference type="ARBA" id="ARBA00022741"/>
    </source>
</evidence>
<dbReference type="CDD" id="cd05398">
    <property type="entry name" value="NT_ClassII-CCAase"/>
    <property type="match status" value="1"/>
</dbReference>
<dbReference type="GO" id="GO:0003723">
    <property type="term" value="F:RNA binding"/>
    <property type="evidence" value="ECO:0007669"/>
    <property type="project" value="UniProtKB-KW"/>
</dbReference>
<dbReference type="SUPFAM" id="SSF81891">
    <property type="entry name" value="Poly A polymerase C-terminal region-like"/>
    <property type="match status" value="1"/>
</dbReference>
<dbReference type="GO" id="GO:0000166">
    <property type="term" value="F:nucleotide binding"/>
    <property type="evidence" value="ECO:0007669"/>
    <property type="project" value="UniProtKB-KW"/>
</dbReference>
<dbReference type="PANTHER" id="PTHR47545">
    <property type="entry name" value="MULTIFUNCTIONAL CCA PROTEIN"/>
    <property type="match status" value="1"/>
</dbReference>
<dbReference type="AlphaFoldDB" id="A0AAD1CLK9"/>
<dbReference type="Gene3D" id="1.10.3090.10">
    <property type="entry name" value="cca-adding enzyme, domain 2"/>
    <property type="match status" value="1"/>
</dbReference>
<dbReference type="EC" id="2.7.7.72" evidence="13"/>
<evidence type="ECO:0000259" key="12">
    <source>
        <dbReference type="Pfam" id="PF12627"/>
    </source>
</evidence>
<evidence type="ECO:0000256" key="3">
    <source>
        <dbReference type="ARBA" id="ARBA00022694"/>
    </source>
</evidence>
<evidence type="ECO:0000259" key="11">
    <source>
        <dbReference type="Pfam" id="PF01966"/>
    </source>
</evidence>
<proteinExistence type="inferred from homology"/>
<gene>
    <name evidence="13" type="primary">cca</name>
    <name evidence="13" type="ORF">CPU2_165</name>
</gene>
<dbReference type="GeneID" id="66556906"/>
<evidence type="ECO:0000256" key="5">
    <source>
        <dbReference type="ARBA" id="ARBA00022723"/>
    </source>
</evidence>
<dbReference type="InterPro" id="IPR006674">
    <property type="entry name" value="HD_domain"/>
</dbReference>
<keyword evidence="2 9" id="KW-0808">Transferase</keyword>
<evidence type="ECO:0000256" key="8">
    <source>
        <dbReference type="ARBA" id="ARBA00022884"/>
    </source>
</evidence>
<dbReference type="NCBIfam" id="TIGR00277">
    <property type="entry name" value="HDIG"/>
    <property type="match status" value="1"/>
</dbReference>
<dbReference type="InterPro" id="IPR043519">
    <property type="entry name" value="NT_sf"/>
</dbReference>
<comment type="similarity">
    <text evidence="9">Belongs to the tRNA nucleotidyltransferase/poly(A) polymerase family.</text>
</comment>
<dbReference type="InterPro" id="IPR050124">
    <property type="entry name" value="tRNA_CCA-adding_enzyme"/>
</dbReference>
<dbReference type="InterPro" id="IPR032828">
    <property type="entry name" value="PolyA_RNA-bd"/>
</dbReference>
<evidence type="ECO:0000313" key="14">
    <source>
        <dbReference type="Proteomes" id="UP000262607"/>
    </source>
</evidence>
<dbReference type="Pfam" id="PF12627">
    <property type="entry name" value="PolyA_pol_RNAbd"/>
    <property type="match status" value="1"/>
</dbReference>
<name>A0AAD1CLK9_9FLAO</name>
<feature type="domain" description="Poly A polymerase head" evidence="10">
    <location>
        <begin position="26"/>
        <end position="155"/>
    </location>
</feature>
<reference evidence="13 14" key="1">
    <citation type="submission" date="2014-06" db="EMBL/GenBank/DDBJ databases">
        <title>Genome sequence of the intracellular symbiont Blattabacterium cuenoti, strain CPU2 from the wood feeding cockroach Cryptocercus punctulatus.</title>
        <authorList>
            <person name="Kinjo Y."/>
            <person name="Ohkuma M."/>
            <person name="Tokuda G."/>
        </authorList>
    </citation>
    <scope>NUCLEOTIDE SEQUENCE [LARGE SCALE GENOMIC DNA]</scope>
    <source>
        <strain evidence="13 14">CPU2</strain>
    </source>
</reference>